<feature type="transmembrane region" description="Helical" evidence="1">
    <location>
        <begin position="35"/>
        <end position="50"/>
    </location>
</feature>
<sequence length="133" mass="14971">MDRTFHHRLTVSSVLLAVMLSFLALSFFWHPSGNNALVGVMIVILVIVVVEREIHTKYVLTAGCLRIIRGRFSPTVEVPLGDIVKVERVNGRLLLVTYVLIVCGDGRRVSVKPYNPCDFVNVLTEKINKVRLQ</sequence>
<gene>
    <name evidence="2" type="ORF">HPS56_07255</name>
</gene>
<protein>
    <recommendedName>
        <fullName evidence="4">PH domain-containing protein</fullName>
    </recommendedName>
</protein>
<evidence type="ECO:0008006" key="4">
    <source>
        <dbReference type="Google" id="ProtNLM"/>
    </source>
</evidence>
<dbReference type="EMBL" id="JABKKF010000005">
    <property type="protein sequence ID" value="NPD92150.1"/>
    <property type="molecule type" value="Genomic_DNA"/>
</dbReference>
<evidence type="ECO:0000256" key="1">
    <source>
        <dbReference type="SAM" id="Phobius"/>
    </source>
</evidence>
<proteinExistence type="predicted"/>
<keyword evidence="3" id="KW-1185">Reference proteome</keyword>
<accession>A0ABX2AM05</accession>
<comment type="caution">
    <text evidence="2">The sequence shown here is derived from an EMBL/GenBank/DDBJ whole genome shotgun (WGS) entry which is preliminary data.</text>
</comment>
<organism evidence="2 3">
    <name type="scientific">Xylanibacter muris</name>
    <dbReference type="NCBI Taxonomy" id="2736290"/>
    <lineage>
        <taxon>Bacteria</taxon>
        <taxon>Pseudomonadati</taxon>
        <taxon>Bacteroidota</taxon>
        <taxon>Bacteroidia</taxon>
        <taxon>Bacteroidales</taxon>
        <taxon>Prevotellaceae</taxon>
        <taxon>Xylanibacter</taxon>
    </lineage>
</organism>
<keyword evidence="1" id="KW-1133">Transmembrane helix</keyword>
<dbReference type="Proteomes" id="UP000714420">
    <property type="component" value="Unassembled WGS sequence"/>
</dbReference>
<name>A0ABX2AM05_9BACT</name>
<dbReference type="RefSeq" id="WP_172275489.1">
    <property type="nucleotide sequence ID" value="NZ_CASGMU010000004.1"/>
</dbReference>
<keyword evidence="1" id="KW-0472">Membrane</keyword>
<feature type="transmembrane region" description="Helical" evidence="1">
    <location>
        <begin position="9"/>
        <end position="29"/>
    </location>
</feature>
<keyword evidence="1" id="KW-0812">Transmembrane</keyword>
<reference evidence="2 3" key="1">
    <citation type="submission" date="2020-05" db="EMBL/GenBank/DDBJ databases">
        <title>Distinct polysaccharide utilization as determinants for interspecies competition between intestinal Prevotella spp.</title>
        <authorList>
            <person name="Galvez E.J.C."/>
            <person name="Iljazovic A."/>
            <person name="Strowig T."/>
        </authorList>
    </citation>
    <scope>NUCLEOTIDE SEQUENCE [LARGE SCALE GENOMIC DNA]</scope>
    <source>
        <strain evidence="2 3">PMUR</strain>
    </source>
</reference>
<evidence type="ECO:0000313" key="3">
    <source>
        <dbReference type="Proteomes" id="UP000714420"/>
    </source>
</evidence>
<evidence type="ECO:0000313" key="2">
    <source>
        <dbReference type="EMBL" id="NPD92150.1"/>
    </source>
</evidence>